<reference evidence="1" key="1">
    <citation type="submission" date="2020-12" db="EMBL/GenBank/DDBJ databases">
        <title>Bacterial taxonomy.</title>
        <authorList>
            <person name="Pan X."/>
        </authorList>
    </citation>
    <scope>NUCLEOTIDE SEQUENCE</scope>
    <source>
        <strain evidence="1">B2012</strain>
    </source>
</reference>
<evidence type="ECO:0000313" key="1">
    <source>
        <dbReference type="EMBL" id="MBJ3776415.1"/>
    </source>
</evidence>
<organism evidence="1 2">
    <name type="scientific">Acuticoccus mangrovi</name>
    <dbReference type="NCBI Taxonomy" id="2796142"/>
    <lineage>
        <taxon>Bacteria</taxon>
        <taxon>Pseudomonadati</taxon>
        <taxon>Pseudomonadota</taxon>
        <taxon>Alphaproteobacteria</taxon>
        <taxon>Hyphomicrobiales</taxon>
        <taxon>Amorphaceae</taxon>
        <taxon>Acuticoccus</taxon>
    </lineage>
</organism>
<dbReference type="AlphaFoldDB" id="A0A934IQX0"/>
<keyword evidence="2" id="KW-1185">Reference proteome</keyword>
<comment type="caution">
    <text evidence="1">The sequence shown here is derived from an EMBL/GenBank/DDBJ whole genome shotgun (WGS) entry which is preliminary data.</text>
</comment>
<name>A0A934IQX0_9HYPH</name>
<dbReference type="RefSeq" id="WP_198882321.1">
    <property type="nucleotide sequence ID" value="NZ_JAEKJA010000009.1"/>
</dbReference>
<evidence type="ECO:0000313" key="2">
    <source>
        <dbReference type="Proteomes" id="UP000609531"/>
    </source>
</evidence>
<proteinExistence type="predicted"/>
<dbReference type="Proteomes" id="UP000609531">
    <property type="component" value="Unassembled WGS sequence"/>
</dbReference>
<protein>
    <submittedName>
        <fullName evidence="1">Uncharacterized protein</fullName>
    </submittedName>
</protein>
<sequence>MVAIPDRNARLERSLQSPASGVVVIAPSDTADLGEVARALYVGNAGDVKLTALDGSTATFVALAAGSVLPVTVTRVWSTGTTAANLVGLI</sequence>
<accession>A0A934IQX0</accession>
<dbReference type="EMBL" id="JAEKJA010000009">
    <property type="protein sequence ID" value="MBJ3776415.1"/>
    <property type="molecule type" value="Genomic_DNA"/>
</dbReference>
<gene>
    <name evidence="1" type="ORF">JCR33_11980</name>
</gene>